<organism evidence="2 3">
    <name type="scientific">Caerostris extrusa</name>
    <name type="common">Bark spider</name>
    <name type="synonym">Caerostris bankana</name>
    <dbReference type="NCBI Taxonomy" id="172846"/>
    <lineage>
        <taxon>Eukaryota</taxon>
        <taxon>Metazoa</taxon>
        <taxon>Ecdysozoa</taxon>
        <taxon>Arthropoda</taxon>
        <taxon>Chelicerata</taxon>
        <taxon>Arachnida</taxon>
        <taxon>Araneae</taxon>
        <taxon>Araneomorphae</taxon>
        <taxon>Entelegynae</taxon>
        <taxon>Araneoidea</taxon>
        <taxon>Araneidae</taxon>
        <taxon>Caerostris</taxon>
    </lineage>
</organism>
<name>A0AAV4PW78_CAEEX</name>
<keyword evidence="1" id="KW-1133">Transmembrane helix</keyword>
<evidence type="ECO:0000313" key="2">
    <source>
        <dbReference type="EMBL" id="GIX99432.1"/>
    </source>
</evidence>
<gene>
    <name evidence="2" type="ORF">CEXT_657291</name>
</gene>
<dbReference type="EMBL" id="BPLR01005046">
    <property type="protein sequence ID" value="GIX99432.1"/>
    <property type="molecule type" value="Genomic_DNA"/>
</dbReference>
<evidence type="ECO:0000256" key="1">
    <source>
        <dbReference type="SAM" id="Phobius"/>
    </source>
</evidence>
<keyword evidence="3" id="KW-1185">Reference proteome</keyword>
<proteinExistence type="predicted"/>
<reference evidence="2 3" key="1">
    <citation type="submission" date="2021-06" db="EMBL/GenBank/DDBJ databases">
        <title>Caerostris extrusa draft genome.</title>
        <authorList>
            <person name="Kono N."/>
            <person name="Arakawa K."/>
        </authorList>
    </citation>
    <scope>NUCLEOTIDE SEQUENCE [LARGE SCALE GENOMIC DNA]</scope>
</reference>
<dbReference type="AlphaFoldDB" id="A0AAV4PW78"/>
<keyword evidence="1" id="KW-0472">Membrane</keyword>
<comment type="caution">
    <text evidence="2">The sequence shown here is derived from an EMBL/GenBank/DDBJ whole genome shotgun (WGS) entry which is preliminary data.</text>
</comment>
<evidence type="ECO:0000313" key="3">
    <source>
        <dbReference type="Proteomes" id="UP001054945"/>
    </source>
</evidence>
<dbReference type="Proteomes" id="UP001054945">
    <property type="component" value="Unassembled WGS sequence"/>
</dbReference>
<keyword evidence="1" id="KW-0812">Transmembrane</keyword>
<sequence>MCVCLQDYLPAADDDVLFNNVRFHYSILLTLTNNPHKELLERNSQKSWWRAVAEFGHYYLVGHLHRINVLEDPCCRLFDLRKLMGCGHLQLRSLAHLCGSDTERLQMNVSVYFSSDAICYFILFHSILFVMFFGAPVVSFVPSIGKYIYTLKNVNKFKGSLT</sequence>
<protein>
    <submittedName>
        <fullName evidence="2">Uncharacterized protein</fullName>
    </submittedName>
</protein>
<accession>A0AAV4PW78</accession>
<feature type="transmembrane region" description="Helical" evidence="1">
    <location>
        <begin position="117"/>
        <end position="141"/>
    </location>
</feature>